<organism evidence="2">
    <name type="scientific">bioreactor metagenome</name>
    <dbReference type="NCBI Taxonomy" id="1076179"/>
    <lineage>
        <taxon>unclassified sequences</taxon>
        <taxon>metagenomes</taxon>
        <taxon>ecological metagenomes</taxon>
    </lineage>
</organism>
<sequence length="374" mass="40864">MGDAYLDRAILYRENEDLSSQAQSVNLRSILKGEGKDIELKKNDRLYIPSINELKDELFITLEGEVKRPARYPYAINLSIADLILQGGGLLESASRARIDVSRRIKNSLSTTESPVQSEVFSFTLEKGLIISGDKEFTLKPFDIVNVRRSPGYEVQQNVFIRGEALFPGSYAKINRDERISSIVKRAGGLTSSAYIKGARLTRVMNADEKARVESSLKLAKTSAKDSIMVDSLDVGSTYYIGIDLEKAIANPGGDEDIVLRTGDIIDVPTYNGTVKISGAVMYPNAVTYVKGISIGDYISNAGGYAFKAKKSRVFVVYMNGKVSKGLMSKIEPGCEIIVLQKPDREGASLGEILGITSSVVSTAAMVTTLIRQF</sequence>
<dbReference type="EMBL" id="VSSQ01000394">
    <property type="protein sequence ID" value="MPL93534.1"/>
    <property type="molecule type" value="Genomic_DNA"/>
</dbReference>
<evidence type="ECO:0000259" key="1">
    <source>
        <dbReference type="Pfam" id="PF10531"/>
    </source>
</evidence>
<feature type="domain" description="Soluble ligand binding" evidence="1">
    <location>
        <begin position="275"/>
        <end position="322"/>
    </location>
</feature>
<accession>A0A644VQ38</accession>
<comment type="caution">
    <text evidence="2">The sequence shown here is derived from an EMBL/GenBank/DDBJ whole genome shotgun (WGS) entry which is preliminary data.</text>
</comment>
<dbReference type="PANTHER" id="PTHR33619:SF3">
    <property type="entry name" value="POLYSACCHARIDE EXPORT PROTEIN GFCE-RELATED"/>
    <property type="match status" value="1"/>
</dbReference>
<feature type="domain" description="Soluble ligand binding" evidence="1">
    <location>
        <begin position="60"/>
        <end position="106"/>
    </location>
</feature>
<dbReference type="InterPro" id="IPR019554">
    <property type="entry name" value="Soluble_ligand-bd"/>
</dbReference>
<protein>
    <recommendedName>
        <fullName evidence="1">Soluble ligand binding domain-containing protein</fullName>
    </recommendedName>
</protein>
<dbReference type="PANTHER" id="PTHR33619">
    <property type="entry name" value="POLYSACCHARIDE EXPORT PROTEIN GFCE-RELATED"/>
    <property type="match status" value="1"/>
</dbReference>
<proteinExistence type="predicted"/>
<dbReference type="AlphaFoldDB" id="A0A644VQ38"/>
<dbReference type="Pfam" id="PF10531">
    <property type="entry name" value="SLBB"/>
    <property type="match status" value="2"/>
</dbReference>
<gene>
    <name evidence="2" type="ORF">SDC9_39666</name>
</gene>
<name>A0A644VQ38_9ZZZZ</name>
<reference evidence="2" key="1">
    <citation type="submission" date="2019-08" db="EMBL/GenBank/DDBJ databases">
        <authorList>
            <person name="Kucharzyk K."/>
            <person name="Murdoch R.W."/>
            <person name="Higgins S."/>
            <person name="Loffler F."/>
        </authorList>
    </citation>
    <scope>NUCLEOTIDE SEQUENCE</scope>
</reference>
<dbReference type="InterPro" id="IPR049712">
    <property type="entry name" value="Poly_export"/>
</dbReference>
<dbReference type="Gene3D" id="3.10.560.10">
    <property type="entry name" value="Outer membrane lipoprotein wza domain like"/>
    <property type="match status" value="3"/>
</dbReference>
<dbReference type="GO" id="GO:0015159">
    <property type="term" value="F:polysaccharide transmembrane transporter activity"/>
    <property type="evidence" value="ECO:0007669"/>
    <property type="project" value="InterPro"/>
</dbReference>
<evidence type="ECO:0000313" key="2">
    <source>
        <dbReference type="EMBL" id="MPL93534.1"/>
    </source>
</evidence>